<evidence type="ECO:0000313" key="2">
    <source>
        <dbReference type="EMBL" id="SPD26601.1"/>
    </source>
</evidence>
<organism evidence="2">
    <name type="scientific">Fagus sylvatica</name>
    <name type="common">Beechnut</name>
    <dbReference type="NCBI Taxonomy" id="28930"/>
    <lineage>
        <taxon>Eukaryota</taxon>
        <taxon>Viridiplantae</taxon>
        <taxon>Streptophyta</taxon>
        <taxon>Embryophyta</taxon>
        <taxon>Tracheophyta</taxon>
        <taxon>Spermatophyta</taxon>
        <taxon>Magnoliopsida</taxon>
        <taxon>eudicotyledons</taxon>
        <taxon>Gunneridae</taxon>
        <taxon>Pentapetalae</taxon>
        <taxon>rosids</taxon>
        <taxon>fabids</taxon>
        <taxon>Fagales</taxon>
        <taxon>Fagaceae</taxon>
        <taxon>Fagus</taxon>
    </lineage>
</organism>
<dbReference type="InterPro" id="IPR000477">
    <property type="entry name" value="RT_dom"/>
</dbReference>
<name>A0A2N9IRG7_FAGSY</name>
<dbReference type="PANTHER" id="PTHR33116:SF78">
    <property type="entry name" value="OS12G0587133 PROTEIN"/>
    <property type="match status" value="1"/>
</dbReference>
<accession>A0A2N9IRG7</accession>
<proteinExistence type="predicted"/>
<dbReference type="Pfam" id="PF00078">
    <property type="entry name" value="RVT_1"/>
    <property type="match status" value="1"/>
</dbReference>
<dbReference type="PANTHER" id="PTHR33116">
    <property type="entry name" value="REVERSE TRANSCRIPTASE ZINC-BINDING DOMAIN-CONTAINING PROTEIN-RELATED-RELATED"/>
    <property type="match status" value="1"/>
</dbReference>
<dbReference type="InterPro" id="IPR026960">
    <property type="entry name" value="RVT-Znf"/>
</dbReference>
<dbReference type="PROSITE" id="PS50878">
    <property type="entry name" value="RT_POL"/>
    <property type="match status" value="1"/>
</dbReference>
<dbReference type="SUPFAM" id="SSF56672">
    <property type="entry name" value="DNA/RNA polymerases"/>
    <property type="match status" value="1"/>
</dbReference>
<sequence>MPPSSIPKKRDALNIRDFRPISLVGSMYKLLSKVLANRIRLVMESLISSSQNAFVGGHQTLDSVLIANECLDSRLKSSIPGILCKLDIEKAYDHVNWNCLLYLLERMEFGDRWCHWMKTCISTVQFFVLVNGSPEGFFGSSRGLCQGDSLSPLLFLLIMEVLSRLLQKTEEAGLIQGFQAGTLGGNEVRISHLLFADDTIVFCDAAPEQVLHIRKALSYFEAIIGLRVNLAKSEMVPVGVMDSMQPLADLLCCRIGALPMLYLGMPLGAQYKALNVWNSVLEKIERRLANWQTLYLSKGGRLTLLKSTLASLPTYFLSLFTIPEGVIGSDFGWTSGVVILLSRIYFLSCFFVLPTVKPQLNLLCPDQLCPPLILGTFLLSGTLMIKSSLSGEFDVSSYYCALQASTRIHFPWKIIWGVKAPRRISFFTWTAARGKILTCDNLMRRGHILAGWCCMCKNHWETGDHLLLHCEVATALWSFVFTMFGVQWVLPAKVLDMLFGWHNWFGRRSSTVWNLAPLCVMWSLWQERNRRIF</sequence>
<dbReference type="CDD" id="cd01650">
    <property type="entry name" value="RT_nLTR_like"/>
    <property type="match status" value="1"/>
</dbReference>
<evidence type="ECO:0000259" key="1">
    <source>
        <dbReference type="PROSITE" id="PS50878"/>
    </source>
</evidence>
<protein>
    <recommendedName>
        <fullName evidence="1">Reverse transcriptase domain-containing protein</fullName>
    </recommendedName>
</protein>
<dbReference type="InterPro" id="IPR043502">
    <property type="entry name" value="DNA/RNA_pol_sf"/>
</dbReference>
<dbReference type="Pfam" id="PF13966">
    <property type="entry name" value="zf-RVT"/>
    <property type="match status" value="1"/>
</dbReference>
<feature type="domain" description="Reverse transcriptase" evidence="1">
    <location>
        <begin position="1"/>
        <end position="267"/>
    </location>
</feature>
<dbReference type="AlphaFoldDB" id="A0A2N9IRG7"/>
<reference evidence="2" key="1">
    <citation type="submission" date="2018-02" db="EMBL/GenBank/DDBJ databases">
        <authorList>
            <person name="Cohen D.B."/>
            <person name="Kent A.D."/>
        </authorList>
    </citation>
    <scope>NUCLEOTIDE SEQUENCE</scope>
</reference>
<gene>
    <name evidence="2" type="ORF">FSB_LOCUS54483</name>
</gene>
<dbReference type="EMBL" id="OIVN01006160">
    <property type="protein sequence ID" value="SPD26601.1"/>
    <property type="molecule type" value="Genomic_DNA"/>
</dbReference>